<dbReference type="SUPFAM" id="SSF47473">
    <property type="entry name" value="EF-hand"/>
    <property type="match status" value="2"/>
</dbReference>
<dbReference type="GO" id="GO:0051560">
    <property type="term" value="P:mitochondrial calcium ion homeostasis"/>
    <property type="evidence" value="ECO:0007669"/>
    <property type="project" value="TreeGrafter"/>
</dbReference>
<evidence type="ECO:0000256" key="6">
    <source>
        <dbReference type="ARBA" id="ARBA00022737"/>
    </source>
</evidence>
<proteinExistence type="inferred from homology"/>
<dbReference type="InterPro" id="IPR011992">
    <property type="entry name" value="EF-hand-dom_pair"/>
</dbReference>
<feature type="domain" description="EF-hand" evidence="14">
    <location>
        <begin position="262"/>
        <end position="297"/>
    </location>
</feature>
<keyword evidence="4" id="KW-0109">Calcium transport</keyword>
<organism evidence="15">
    <name type="scientific">Notodromas monacha</name>
    <dbReference type="NCBI Taxonomy" id="399045"/>
    <lineage>
        <taxon>Eukaryota</taxon>
        <taxon>Metazoa</taxon>
        <taxon>Ecdysozoa</taxon>
        <taxon>Arthropoda</taxon>
        <taxon>Crustacea</taxon>
        <taxon>Oligostraca</taxon>
        <taxon>Ostracoda</taxon>
        <taxon>Podocopa</taxon>
        <taxon>Podocopida</taxon>
        <taxon>Cypridocopina</taxon>
        <taxon>Cypridoidea</taxon>
        <taxon>Cyprididae</taxon>
        <taxon>Notodromas</taxon>
    </lineage>
</organism>
<evidence type="ECO:0000256" key="12">
    <source>
        <dbReference type="ARBA" id="ARBA00023136"/>
    </source>
</evidence>
<keyword evidence="16" id="KW-1185">Reference proteome</keyword>
<keyword evidence="8" id="KW-0106">Calcium</keyword>
<dbReference type="OrthoDB" id="10056860at2759"/>
<keyword evidence="11" id="KW-0496">Mitochondrion</keyword>
<dbReference type="PANTHER" id="PTHR12294:SF1">
    <property type="entry name" value="CALCIUM UPTAKE PROTEIN 1, MITOCHONDRIAL"/>
    <property type="match status" value="1"/>
</dbReference>
<dbReference type="AlphaFoldDB" id="A0A7R9BSY8"/>
<dbReference type="PROSITE" id="PS00018">
    <property type="entry name" value="EF_HAND_1"/>
    <property type="match status" value="1"/>
</dbReference>
<accession>A0A7R9BSY8</accession>
<keyword evidence="9" id="KW-0809">Transit peptide</keyword>
<evidence type="ECO:0000256" key="13">
    <source>
        <dbReference type="ARBA" id="ARBA00038333"/>
    </source>
</evidence>
<evidence type="ECO:0000259" key="14">
    <source>
        <dbReference type="PROSITE" id="PS50222"/>
    </source>
</evidence>
<keyword evidence="10" id="KW-0406">Ion transport</keyword>
<comment type="similarity">
    <text evidence="13">Belongs to the MICU1 family. MICU1 subfamily.</text>
</comment>
<keyword evidence="6" id="KW-0677">Repeat</keyword>
<comment type="subcellular location">
    <subcellularLocation>
        <location evidence="1">Mitochondrion inner membrane</location>
    </subcellularLocation>
    <subcellularLocation>
        <location evidence="2">Mitochondrion intermembrane space</location>
    </subcellularLocation>
</comment>
<keyword evidence="5" id="KW-0479">Metal-binding</keyword>
<evidence type="ECO:0000256" key="3">
    <source>
        <dbReference type="ARBA" id="ARBA00022448"/>
    </source>
</evidence>
<name>A0A7R9BSY8_9CRUS</name>
<dbReference type="PROSITE" id="PS50222">
    <property type="entry name" value="EF_HAND_2"/>
    <property type="match status" value="1"/>
</dbReference>
<dbReference type="PANTHER" id="PTHR12294">
    <property type="entry name" value="EF HAND DOMAIN FAMILY A1,A2-RELATED"/>
    <property type="match status" value="1"/>
</dbReference>
<evidence type="ECO:0000313" key="15">
    <source>
        <dbReference type="EMBL" id="CAD7279937.1"/>
    </source>
</evidence>
<evidence type="ECO:0000256" key="2">
    <source>
        <dbReference type="ARBA" id="ARBA00004569"/>
    </source>
</evidence>
<dbReference type="CDD" id="cd15900">
    <property type="entry name" value="EFh_MICU"/>
    <property type="match status" value="1"/>
</dbReference>
<reference evidence="15" key="1">
    <citation type="submission" date="2020-11" db="EMBL/GenBank/DDBJ databases">
        <authorList>
            <person name="Tran Van P."/>
        </authorList>
    </citation>
    <scope>NUCLEOTIDE SEQUENCE</scope>
</reference>
<dbReference type="Gene3D" id="1.10.238.10">
    <property type="entry name" value="EF-hand"/>
    <property type="match status" value="1"/>
</dbReference>
<gene>
    <name evidence="15" type="ORF">NMOB1V02_LOCUS7601</name>
</gene>
<dbReference type="InterPro" id="IPR002048">
    <property type="entry name" value="EF_hand_dom"/>
</dbReference>
<evidence type="ECO:0000256" key="9">
    <source>
        <dbReference type="ARBA" id="ARBA00022946"/>
    </source>
</evidence>
<dbReference type="InterPro" id="IPR039800">
    <property type="entry name" value="MICU1/2/3"/>
</dbReference>
<sequence length="521" mass="60465">MLSVRLFHRVWRQKMKESVLTVAHFRRPMCWGPFKALRTDHSVVQRADHRHILLFLRRGHKNFMHRPVRESIPTVLFYCWLTGIIVATVIDWEAVLEILREGKEKVEETEFVPRVEAASLEIHSKEEESEDVESEDANSAEVVASGKKKKKIGFRERKIIEYENRIRQYSTPDKIFRYFATLKVQTDHNDWEVFMTPEDFLRSITPGVMQPDGLGLDQFRKFDPRVDALELNLNEDSIFYHLGSSGLISFSDYVFLLTVLSTSRRHFEIAFQMFDLNGDGDVDAEEFSQVDTLIRQNTSFGMRHRDHATTGSTFKGMNSALVAYFFGKDLKGKLTVEKFLEFHKHLQDEILTLEFKRKAAEDSDVITAVEFADLLVAYSQFPPKKTMKMRKRVKKYFKEKPVDIHLHEYLEFFHFLNNINDVDTALTFYHIAGASVDQATLKHVGKTVAHVDISEHVLEVVFVLFDENCEMDGQLSNKEFVSVMKNRVQRGLERPKDTGFIKLLQASLKCANESKPILLDL</sequence>
<dbReference type="Proteomes" id="UP000678499">
    <property type="component" value="Unassembled WGS sequence"/>
</dbReference>
<dbReference type="GO" id="GO:1990246">
    <property type="term" value="C:uniplex complex"/>
    <property type="evidence" value="ECO:0007669"/>
    <property type="project" value="TreeGrafter"/>
</dbReference>
<evidence type="ECO:0000256" key="7">
    <source>
        <dbReference type="ARBA" id="ARBA00022792"/>
    </source>
</evidence>
<dbReference type="SMART" id="SM00054">
    <property type="entry name" value="EFh"/>
    <property type="match status" value="2"/>
</dbReference>
<keyword evidence="3" id="KW-0813">Transport</keyword>
<dbReference type="InterPro" id="IPR018247">
    <property type="entry name" value="EF_Hand_1_Ca_BS"/>
</dbReference>
<evidence type="ECO:0000313" key="16">
    <source>
        <dbReference type="Proteomes" id="UP000678499"/>
    </source>
</evidence>
<dbReference type="GO" id="GO:0036444">
    <property type="term" value="P:calcium import into the mitochondrion"/>
    <property type="evidence" value="ECO:0007669"/>
    <property type="project" value="TreeGrafter"/>
</dbReference>
<dbReference type="GO" id="GO:0005509">
    <property type="term" value="F:calcium ion binding"/>
    <property type="evidence" value="ECO:0007669"/>
    <property type="project" value="InterPro"/>
</dbReference>
<protein>
    <recommendedName>
        <fullName evidence="14">EF-hand domain-containing protein</fullName>
    </recommendedName>
</protein>
<keyword evidence="7" id="KW-0999">Mitochondrion inner membrane</keyword>
<evidence type="ECO:0000256" key="4">
    <source>
        <dbReference type="ARBA" id="ARBA00022568"/>
    </source>
</evidence>
<dbReference type="EMBL" id="OA883899">
    <property type="protein sequence ID" value="CAD7279937.1"/>
    <property type="molecule type" value="Genomic_DNA"/>
</dbReference>
<keyword evidence="12" id="KW-0472">Membrane</keyword>
<dbReference type="GO" id="GO:0005758">
    <property type="term" value="C:mitochondrial intermembrane space"/>
    <property type="evidence" value="ECO:0007669"/>
    <property type="project" value="UniProtKB-SubCell"/>
</dbReference>
<evidence type="ECO:0000256" key="11">
    <source>
        <dbReference type="ARBA" id="ARBA00023128"/>
    </source>
</evidence>
<evidence type="ECO:0000256" key="10">
    <source>
        <dbReference type="ARBA" id="ARBA00023065"/>
    </source>
</evidence>
<dbReference type="EMBL" id="CAJPEX010001862">
    <property type="protein sequence ID" value="CAG0920089.1"/>
    <property type="molecule type" value="Genomic_DNA"/>
</dbReference>
<evidence type="ECO:0000256" key="5">
    <source>
        <dbReference type="ARBA" id="ARBA00022723"/>
    </source>
</evidence>
<evidence type="ECO:0000256" key="8">
    <source>
        <dbReference type="ARBA" id="ARBA00022837"/>
    </source>
</evidence>
<evidence type="ECO:0000256" key="1">
    <source>
        <dbReference type="ARBA" id="ARBA00004273"/>
    </source>
</evidence>